<comment type="caution">
    <text evidence="1">The sequence shown here is derived from an EMBL/GenBank/DDBJ whole genome shotgun (WGS) entry which is preliminary data.</text>
</comment>
<gene>
    <name evidence="1" type="ORF">THAOC_30562</name>
</gene>
<keyword evidence="2" id="KW-1185">Reference proteome</keyword>
<proteinExistence type="predicted"/>
<protein>
    <submittedName>
        <fullName evidence="1">Uncharacterized protein</fullName>
    </submittedName>
</protein>
<dbReference type="EMBL" id="AGNL01043627">
    <property type="protein sequence ID" value="EJK50464.1"/>
    <property type="molecule type" value="Genomic_DNA"/>
</dbReference>
<reference evidence="1 2" key="1">
    <citation type="journal article" date="2012" name="Genome Biol.">
        <title>Genome and low-iron response of an oceanic diatom adapted to chronic iron limitation.</title>
        <authorList>
            <person name="Lommer M."/>
            <person name="Specht M."/>
            <person name="Roy A.S."/>
            <person name="Kraemer L."/>
            <person name="Andreson R."/>
            <person name="Gutowska M.A."/>
            <person name="Wolf J."/>
            <person name="Bergner S.V."/>
            <person name="Schilhabel M.B."/>
            <person name="Klostermeier U.C."/>
            <person name="Beiko R.G."/>
            <person name="Rosenstiel P."/>
            <person name="Hippler M."/>
            <person name="Laroche J."/>
        </authorList>
    </citation>
    <scope>NUCLEOTIDE SEQUENCE [LARGE SCALE GENOMIC DNA]</scope>
    <source>
        <strain evidence="1 2">CCMP1005</strain>
    </source>
</reference>
<evidence type="ECO:0000313" key="1">
    <source>
        <dbReference type="EMBL" id="EJK50464.1"/>
    </source>
</evidence>
<accession>K0RDW9</accession>
<organism evidence="1 2">
    <name type="scientific">Thalassiosira oceanica</name>
    <name type="common">Marine diatom</name>
    <dbReference type="NCBI Taxonomy" id="159749"/>
    <lineage>
        <taxon>Eukaryota</taxon>
        <taxon>Sar</taxon>
        <taxon>Stramenopiles</taxon>
        <taxon>Ochrophyta</taxon>
        <taxon>Bacillariophyta</taxon>
        <taxon>Coscinodiscophyceae</taxon>
        <taxon>Thalassiosirophycidae</taxon>
        <taxon>Thalassiosirales</taxon>
        <taxon>Thalassiosiraceae</taxon>
        <taxon>Thalassiosira</taxon>
    </lineage>
</organism>
<dbReference type="AlphaFoldDB" id="K0RDW9"/>
<dbReference type="Proteomes" id="UP000266841">
    <property type="component" value="Unassembled WGS sequence"/>
</dbReference>
<sequence>MKNKKKWSTDSSLALSLVIISSTCKRGVRTGVTDWLLLVTHQLYPNSPNSGSVKVHHEHALPLTNDHFALYYGDGLAAAQHHPYQVRVRVDRLLRTPRLKPFRVVDVPAVLPAALRLLGAVGSSVYVVVVVPRALDGLGTRRSLVGRADLEEEILHIPR</sequence>
<evidence type="ECO:0000313" key="2">
    <source>
        <dbReference type="Proteomes" id="UP000266841"/>
    </source>
</evidence>
<name>K0RDW9_THAOC</name>